<dbReference type="GO" id="GO:0006357">
    <property type="term" value="P:regulation of transcription by RNA polymerase II"/>
    <property type="evidence" value="ECO:0007669"/>
    <property type="project" value="TreeGrafter"/>
</dbReference>
<evidence type="ECO:0000256" key="6">
    <source>
        <dbReference type="ARBA" id="ARBA00023242"/>
    </source>
</evidence>
<feature type="region of interest" description="Disordered" evidence="10">
    <location>
        <begin position="157"/>
        <end position="242"/>
    </location>
</feature>
<evidence type="ECO:0000313" key="13">
    <source>
        <dbReference type="Proteomes" id="UP001161017"/>
    </source>
</evidence>
<dbReference type="AlphaFoldDB" id="A0AA43TTM8"/>
<name>A0AA43TTM8_9LECA</name>
<organism evidence="12 13">
    <name type="scientific">Ramalina farinacea</name>
    <dbReference type="NCBI Taxonomy" id="258253"/>
    <lineage>
        <taxon>Eukaryota</taxon>
        <taxon>Fungi</taxon>
        <taxon>Dikarya</taxon>
        <taxon>Ascomycota</taxon>
        <taxon>Pezizomycotina</taxon>
        <taxon>Lecanoromycetes</taxon>
        <taxon>OSLEUM clade</taxon>
        <taxon>Lecanoromycetidae</taxon>
        <taxon>Lecanorales</taxon>
        <taxon>Lecanorineae</taxon>
        <taxon>Ramalinaceae</taxon>
        <taxon>Ramalina</taxon>
    </lineage>
</organism>
<dbReference type="EMBL" id="JAPUFD010000013">
    <property type="protein sequence ID" value="MDI1491101.1"/>
    <property type="molecule type" value="Genomic_DNA"/>
</dbReference>
<evidence type="ECO:0000256" key="4">
    <source>
        <dbReference type="ARBA" id="ARBA00022771"/>
    </source>
</evidence>
<dbReference type="GO" id="GO:0070985">
    <property type="term" value="C:transcription factor TFIIK complex"/>
    <property type="evidence" value="ECO:0007669"/>
    <property type="project" value="UniProtKB-ARBA"/>
</dbReference>
<feature type="compositionally biased region" description="Basic and acidic residues" evidence="10">
    <location>
        <begin position="192"/>
        <end position="204"/>
    </location>
</feature>
<dbReference type="CDD" id="cd16573">
    <property type="entry name" value="RING-HC_TFB3-like"/>
    <property type="match status" value="1"/>
</dbReference>
<dbReference type="InterPro" id="IPR013083">
    <property type="entry name" value="Znf_RING/FYVE/PHD"/>
</dbReference>
<dbReference type="Pfam" id="PF06391">
    <property type="entry name" value="MAT1"/>
    <property type="match status" value="1"/>
</dbReference>
<feature type="domain" description="RING-type" evidence="11">
    <location>
        <begin position="22"/>
        <end position="65"/>
    </location>
</feature>
<proteinExistence type="predicted"/>
<evidence type="ECO:0000313" key="12">
    <source>
        <dbReference type="EMBL" id="MDI1491101.1"/>
    </source>
</evidence>
<dbReference type="Gene3D" id="3.30.40.10">
    <property type="entry name" value="Zinc/RING finger domain, C3HC4 (zinc finger)"/>
    <property type="match status" value="1"/>
</dbReference>
<evidence type="ECO:0000256" key="5">
    <source>
        <dbReference type="ARBA" id="ARBA00022833"/>
    </source>
</evidence>
<keyword evidence="13" id="KW-1185">Reference proteome</keyword>
<dbReference type="PANTHER" id="PTHR12683">
    <property type="entry name" value="CDK-ACTIVATING KINASE ASSEMBLY FACTOR MAT1"/>
    <property type="match status" value="1"/>
</dbReference>
<dbReference type="SUPFAM" id="SSF57850">
    <property type="entry name" value="RING/U-box"/>
    <property type="match status" value="1"/>
</dbReference>
<evidence type="ECO:0000256" key="8">
    <source>
        <dbReference type="ARBA" id="ARBA00033277"/>
    </source>
</evidence>
<keyword evidence="3" id="KW-0479">Metal-binding</keyword>
<dbReference type="Pfam" id="PF17121">
    <property type="entry name" value="zf-C3HC4_5"/>
    <property type="match status" value="1"/>
</dbReference>
<evidence type="ECO:0000256" key="1">
    <source>
        <dbReference type="ARBA" id="ARBA00004123"/>
    </source>
</evidence>
<gene>
    <name evidence="12" type="primary">TFB3</name>
    <name evidence="12" type="ORF">OHK93_002307</name>
</gene>
<evidence type="ECO:0000256" key="10">
    <source>
        <dbReference type="SAM" id="MobiDB-lite"/>
    </source>
</evidence>
<dbReference type="PROSITE" id="PS00518">
    <property type="entry name" value="ZF_RING_1"/>
    <property type="match status" value="1"/>
</dbReference>
<comment type="caution">
    <text evidence="12">The sequence shown here is derived from an EMBL/GenBank/DDBJ whole genome shotgun (WGS) entry which is preliminary data.</text>
</comment>
<comment type="subcellular location">
    <subcellularLocation>
        <location evidence="1">Nucleus</location>
    </subcellularLocation>
</comment>
<dbReference type="GO" id="GO:0061575">
    <property type="term" value="F:cyclin-dependent protein serine/threonine kinase activator activity"/>
    <property type="evidence" value="ECO:0007669"/>
    <property type="project" value="InterPro"/>
</dbReference>
<dbReference type="GO" id="GO:0008270">
    <property type="term" value="F:zinc ion binding"/>
    <property type="evidence" value="ECO:0007669"/>
    <property type="project" value="UniProtKB-KW"/>
</dbReference>
<keyword evidence="6" id="KW-0539">Nucleus</keyword>
<dbReference type="PROSITE" id="PS50089">
    <property type="entry name" value="ZF_RING_2"/>
    <property type="match status" value="1"/>
</dbReference>
<sequence>MSKAAQKHGGSSAPPGQDDDICPVCKSARYLNPNMRFLVNPTCYHKMCESCVDRIFSQGPAPCPVAGCGRTLRKQRFRRQTFEDLQIEREVDIRRRVSTIFNRREEEFLDLRNWNDYLENVETLTFNLLYNIEVPETEAKLAAYAAQNSDSISRNAALASAEHDSTEAAFAAQKQAARVRREESLREDEEDRQDRLREDREAQERIAQGSTAKVTLKKSTARRKDGAKGAASSGNAGPSAAPAFEIQGLKPVAAPEPTKAYDPFGGLRIRSEYFAQQRSCEHPWLDKAKNDPAIVTGGYDVREYCARAMVEAFAGMGVFVDDEVGTGGGQAAATERAAIAAGTDNRTEDVL</sequence>
<dbReference type="NCBIfam" id="TIGR00570">
    <property type="entry name" value="cdk7"/>
    <property type="match status" value="1"/>
</dbReference>
<evidence type="ECO:0000256" key="9">
    <source>
        <dbReference type="PROSITE-ProRule" id="PRU00175"/>
    </source>
</evidence>
<feature type="compositionally biased region" description="Low complexity" evidence="10">
    <location>
        <begin position="228"/>
        <end position="242"/>
    </location>
</feature>
<dbReference type="FunFam" id="3.30.40.10:FF:000037">
    <property type="entry name" value="Cdk-activating kinase assembly factor MAT1, centre"/>
    <property type="match status" value="1"/>
</dbReference>
<evidence type="ECO:0000256" key="7">
    <source>
        <dbReference type="ARBA" id="ARBA00029873"/>
    </source>
</evidence>
<accession>A0AA43TTM8</accession>
<dbReference type="InterPro" id="IPR015877">
    <property type="entry name" value="MAT1_centre"/>
</dbReference>
<dbReference type="GO" id="GO:0006289">
    <property type="term" value="P:nucleotide-excision repair"/>
    <property type="evidence" value="ECO:0007669"/>
    <property type="project" value="InterPro"/>
</dbReference>
<reference evidence="12" key="1">
    <citation type="journal article" date="2023" name="Genome Biol. Evol.">
        <title>First Whole Genome Sequence and Flow Cytometry Genome Size Data for the Lichen-Forming Fungus Ramalina farinacea (Ascomycota).</title>
        <authorList>
            <person name="Llewellyn T."/>
            <person name="Mian S."/>
            <person name="Hill R."/>
            <person name="Leitch I.J."/>
            <person name="Gaya E."/>
        </authorList>
    </citation>
    <scope>NUCLEOTIDE SEQUENCE</scope>
    <source>
        <strain evidence="12">LIQ254RAFAR</strain>
    </source>
</reference>
<keyword evidence="5" id="KW-0862">Zinc</keyword>
<evidence type="ECO:0000256" key="2">
    <source>
        <dbReference type="ARBA" id="ARBA00022257"/>
    </source>
</evidence>
<dbReference type="InterPro" id="IPR001841">
    <property type="entry name" value="Znf_RING"/>
</dbReference>
<evidence type="ECO:0000259" key="11">
    <source>
        <dbReference type="PROSITE" id="PS50089"/>
    </source>
</evidence>
<evidence type="ECO:0000256" key="3">
    <source>
        <dbReference type="ARBA" id="ARBA00022723"/>
    </source>
</evidence>
<protein>
    <recommendedName>
        <fullName evidence="2">RNA polymerase II transcription factor B subunit 3</fullName>
    </recommendedName>
    <alternativeName>
        <fullName evidence="8">RNA polymerase II transcription factor B 38 kDa subunit</fullName>
    </alternativeName>
    <alternativeName>
        <fullName evidence="7">RNA polymerase II transcription factor B p38 subunit</fullName>
    </alternativeName>
</protein>
<dbReference type="PANTHER" id="PTHR12683:SF13">
    <property type="entry name" value="CDK-ACTIVATING KINASE ASSEMBLY FACTOR MAT1"/>
    <property type="match status" value="1"/>
</dbReference>
<keyword evidence="4 9" id="KW-0863">Zinc-finger</keyword>
<dbReference type="Proteomes" id="UP001161017">
    <property type="component" value="Unassembled WGS sequence"/>
</dbReference>
<dbReference type="InterPro" id="IPR004575">
    <property type="entry name" value="MAT1/Tfb3"/>
</dbReference>
<dbReference type="InterPro" id="IPR017907">
    <property type="entry name" value="Znf_RING_CS"/>
</dbReference>